<accession>A0A183V6N8</accession>
<sequence>MKPSLNDSPSMLDAATLRSGLDSPSPGTIRELSAETKNESEVEGGIGLNAESAPPPERGDGDNEGRGTDVGETRRRVATGRGGTPETSMSK</sequence>
<protein>
    <submittedName>
        <fullName evidence="2 4">Uncharacterized protein</fullName>
    </submittedName>
</protein>
<feature type="compositionally biased region" description="Basic and acidic residues" evidence="1">
    <location>
        <begin position="57"/>
        <end position="75"/>
    </location>
</feature>
<keyword evidence="3" id="KW-1185">Reference proteome</keyword>
<evidence type="ECO:0000313" key="4">
    <source>
        <dbReference type="WBParaSite" id="TCNE_0001640901-mRNA-1"/>
    </source>
</evidence>
<dbReference type="Proteomes" id="UP000050794">
    <property type="component" value="Unassembled WGS sequence"/>
</dbReference>
<name>A0A183V6N8_TOXCA</name>
<dbReference type="AlphaFoldDB" id="A0A183V6N8"/>
<dbReference type="WBParaSite" id="TCNE_0001640901-mRNA-1">
    <property type="protein sequence ID" value="TCNE_0001640901-mRNA-1"/>
    <property type="gene ID" value="TCNE_0001640901"/>
</dbReference>
<evidence type="ECO:0000313" key="2">
    <source>
        <dbReference type="EMBL" id="VDM47729.1"/>
    </source>
</evidence>
<reference evidence="4" key="1">
    <citation type="submission" date="2016-06" db="UniProtKB">
        <authorList>
            <consortium name="WormBaseParasite"/>
        </authorList>
    </citation>
    <scope>IDENTIFICATION</scope>
</reference>
<proteinExistence type="predicted"/>
<evidence type="ECO:0000256" key="1">
    <source>
        <dbReference type="SAM" id="MobiDB-lite"/>
    </source>
</evidence>
<dbReference type="EMBL" id="UYWY01023565">
    <property type="protein sequence ID" value="VDM47729.1"/>
    <property type="molecule type" value="Genomic_DNA"/>
</dbReference>
<gene>
    <name evidence="2" type="ORF">TCNE_LOCUS16408</name>
</gene>
<organism evidence="3 4">
    <name type="scientific">Toxocara canis</name>
    <name type="common">Canine roundworm</name>
    <dbReference type="NCBI Taxonomy" id="6265"/>
    <lineage>
        <taxon>Eukaryota</taxon>
        <taxon>Metazoa</taxon>
        <taxon>Ecdysozoa</taxon>
        <taxon>Nematoda</taxon>
        <taxon>Chromadorea</taxon>
        <taxon>Rhabditida</taxon>
        <taxon>Spirurina</taxon>
        <taxon>Ascaridomorpha</taxon>
        <taxon>Ascaridoidea</taxon>
        <taxon>Toxocaridae</taxon>
        <taxon>Toxocara</taxon>
    </lineage>
</organism>
<feature type="region of interest" description="Disordered" evidence="1">
    <location>
        <begin position="1"/>
        <end position="91"/>
    </location>
</feature>
<reference evidence="2 3" key="2">
    <citation type="submission" date="2018-11" db="EMBL/GenBank/DDBJ databases">
        <authorList>
            <consortium name="Pathogen Informatics"/>
        </authorList>
    </citation>
    <scope>NUCLEOTIDE SEQUENCE [LARGE SCALE GENOMIC DNA]</scope>
</reference>
<evidence type="ECO:0000313" key="3">
    <source>
        <dbReference type="Proteomes" id="UP000050794"/>
    </source>
</evidence>